<proteinExistence type="predicted"/>
<evidence type="ECO:0000259" key="4">
    <source>
        <dbReference type="Pfam" id="PF13359"/>
    </source>
</evidence>
<protein>
    <submittedName>
        <fullName evidence="5">Uncharacterized protein</fullName>
    </submittedName>
</protein>
<feature type="domain" description="Dynamin N-terminal" evidence="3">
    <location>
        <begin position="103"/>
        <end position="252"/>
    </location>
</feature>
<evidence type="ECO:0000259" key="3">
    <source>
        <dbReference type="Pfam" id="PF00350"/>
    </source>
</evidence>
<name>A0A6S7ID14_PARCT</name>
<dbReference type="GO" id="GO:0046872">
    <property type="term" value="F:metal ion binding"/>
    <property type="evidence" value="ECO:0007669"/>
    <property type="project" value="UniProtKB-KW"/>
</dbReference>
<reference evidence="5" key="1">
    <citation type="submission" date="2020-04" db="EMBL/GenBank/DDBJ databases">
        <authorList>
            <person name="Alioto T."/>
            <person name="Alioto T."/>
            <person name="Gomez Garrido J."/>
        </authorList>
    </citation>
    <scope>NUCLEOTIDE SEQUENCE</scope>
    <source>
        <strain evidence="5">A484AB</strain>
    </source>
</reference>
<evidence type="ECO:0000313" key="5">
    <source>
        <dbReference type="EMBL" id="CAB4003952.1"/>
    </source>
</evidence>
<comment type="caution">
    <text evidence="5">The sequence shown here is derived from an EMBL/GenBank/DDBJ whole genome shotgun (WGS) entry which is preliminary data.</text>
</comment>
<dbReference type="AlphaFoldDB" id="A0A6S7ID14"/>
<dbReference type="SUPFAM" id="SSF52540">
    <property type="entry name" value="P-loop containing nucleoside triphosphate hydrolases"/>
    <property type="match status" value="1"/>
</dbReference>
<dbReference type="InterPro" id="IPR045063">
    <property type="entry name" value="Dynamin_N"/>
</dbReference>
<dbReference type="Proteomes" id="UP001152795">
    <property type="component" value="Unassembled WGS sequence"/>
</dbReference>
<keyword evidence="2" id="KW-0479">Metal-binding</keyword>
<gene>
    <name evidence="5" type="ORF">PACLA_8A023290</name>
</gene>
<dbReference type="InterPro" id="IPR027417">
    <property type="entry name" value="P-loop_NTPase"/>
</dbReference>
<dbReference type="PANTHER" id="PTHR26392">
    <property type="entry name" value="MITOGEN-ACTIVATED PROTEIN KINASE KINASE KINASE 7-RELATED"/>
    <property type="match status" value="1"/>
</dbReference>
<keyword evidence="6" id="KW-1185">Reference proteome</keyword>
<dbReference type="EMBL" id="CACRXK020004769">
    <property type="protein sequence ID" value="CAB4003952.1"/>
    <property type="molecule type" value="Genomic_DNA"/>
</dbReference>
<comment type="cofactor">
    <cofactor evidence="1">
        <name>a divalent metal cation</name>
        <dbReference type="ChEBI" id="CHEBI:60240"/>
    </cofactor>
</comment>
<sequence>MDLETPCIVSRIAIEAGGVSKRMGVGRKFGKGESLEKGLSLISEAKEEDAMKRTTLEQFLSQTVVCLHGLEENVSSVINGDFPDLLKTFEERIERLQQRDYCILVAGETSSGKSCLINLLLGVDLLPYSILSTTSTICEIKYGQHPKLVAHYKNDGDNSRSPLHPKTITLSKPNDCGKSYRDQIAPYVHLKEKRQEGSSYEKVEIFWPHELLKVGIVIIDSPGVGESEEMDQILMRYLPKAFAFIYVISCSDAGGIQKDRMCSFRQAREAAILAYDSSFIDEDEFVLLYDMCHSKNPELPYQNYESFELDNIDEAECEVQFRFKKHEVPVLAGAMGVPGRFTCPQGTICDGMEALCMLLQRFRYPCRLTQWNDQLLSPRCLRRYAEAVARKGGALANCFGFIDGTVRAICRPGQMQRLVYNGHKRALALKFQALALPNGLIGNLFGPVEGRRHDSAMLVDSGLLTALEEHAFGDGQPMCVYGDPEYPLRIHLQAPYRNRPYITPHADGSLQQVNEHCSCCS</sequence>
<dbReference type="Pfam" id="PF00350">
    <property type="entry name" value="Dynamin_N"/>
    <property type="match status" value="1"/>
</dbReference>
<evidence type="ECO:0000256" key="2">
    <source>
        <dbReference type="ARBA" id="ARBA00022723"/>
    </source>
</evidence>
<dbReference type="PANTHER" id="PTHR26392:SF92">
    <property type="entry name" value="PROTEIN KINASE DOMAIN-CONTAINING PROTEIN"/>
    <property type="match status" value="1"/>
</dbReference>
<dbReference type="Gene3D" id="3.40.50.300">
    <property type="entry name" value="P-loop containing nucleotide triphosphate hydrolases"/>
    <property type="match status" value="1"/>
</dbReference>
<dbReference type="OrthoDB" id="5983025at2759"/>
<accession>A0A6S7ID14</accession>
<dbReference type="InterPro" id="IPR027806">
    <property type="entry name" value="HARBI1_dom"/>
</dbReference>
<dbReference type="Pfam" id="PF13359">
    <property type="entry name" value="DDE_Tnp_4"/>
    <property type="match status" value="1"/>
</dbReference>
<organism evidence="5 6">
    <name type="scientific">Paramuricea clavata</name>
    <name type="common">Red gorgonian</name>
    <name type="synonym">Violescent sea-whip</name>
    <dbReference type="NCBI Taxonomy" id="317549"/>
    <lineage>
        <taxon>Eukaryota</taxon>
        <taxon>Metazoa</taxon>
        <taxon>Cnidaria</taxon>
        <taxon>Anthozoa</taxon>
        <taxon>Octocorallia</taxon>
        <taxon>Malacalcyonacea</taxon>
        <taxon>Plexauridae</taxon>
        <taxon>Paramuricea</taxon>
    </lineage>
</organism>
<evidence type="ECO:0000313" key="6">
    <source>
        <dbReference type="Proteomes" id="UP001152795"/>
    </source>
</evidence>
<feature type="domain" description="DDE Tnp4" evidence="4">
    <location>
        <begin position="402"/>
        <end position="498"/>
    </location>
</feature>
<evidence type="ECO:0000256" key="1">
    <source>
        <dbReference type="ARBA" id="ARBA00001968"/>
    </source>
</evidence>